<keyword evidence="1" id="KW-0945">Host-virus interaction</keyword>
<dbReference type="InterPro" id="IPR029021">
    <property type="entry name" value="Prot-tyrosine_phosphatase-like"/>
</dbReference>
<evidence type="ECO:0000313" key="5">
    <source>
        <dbReference type="Proteomes" id="UP001165060"/>
    </source>
</evidence>
<evidence type="ECO:0000256" key="2">
    <source>
        <dbReference type="SAM" id="MobiDB-lite"/>
    </source>
</evidence>
<reference evidence="4 5" key="1">
    <citation type="journal article" date="2023" name="Commun. Biol.">
        <title>Genome analysis of Parmales, the sister group of diatoms, reveals the evolutionary specialization of diatoms from phago-mixotrophs to photoautotrophs.</title>
        <authorList>
            <person name="Ban H."/>
            <person name="Sato S."/>
            <person name="Yoshikawa S."/>
            <person name="Yamada K."/>
            <person name="Nakamura Y."/>
            <person name="Ichinomiya M."/>
            <person name="Sato N."/>
            <person name="Blanc-Mathieu R."/>
            <person name="Endo H."/>
            <person name="Kuwata A."/>
            <person name="Ogata H."/>
        </authorList>
    </citation>
    <scope>NUCLEOTIDE SEQUENCE [LARGE SCALE GENOMIC DNA]</scope>
</reference>
<evidence type="ECO:0000259" key="3">
    <source>
        <dbReference type="Pfam" id="PF00069"/>
    </source>
</evidence>
<dbReference type="EMBL" id="BRYB01002002">
    <property type="protein sequence ID" value="GMI37918.1"/>
    <property type="molecule type" value="Genomic_DNA"/>
</dbReference>
<feature type="compositionally biased region" description="Pro residues" evidence="2">
    <location>
        <begin position="105"/>
        <end position="115"/>
    </location>
</feature>
<feature type="region of interest" description="Disordered" evidence="2">
    <location>
        <begin position="96"/>
        <end position="119"/>
    </location>
</feature>
<dbReference type="SUPFAM" id="SSF56112">
    <property type="entry name" value="Protein kinase-like (PK-like)"/>
    <property type="match status" value="1"/>
</dbReference>
<organism evidence="4 5">
    <name type="scientific">Tetraparma gracilis</name>
    <dbReference type="NCBI Taxonomy" id="2962635"/>
    <lineage>
        <taxon>Eukaryota</taxon>
        <taxon>Sar</taxon>
        <taxon>Stramenopiles</taxon>
        <taxon>Ochrophyta</taxon>
        <taxon>Bolidophyceae</taxon>
        <taxon>Parmales</taxon>
        <taxon>Triparmaceae</taxon>
        <taxon>Tetraparma</taxon>
    </lineage>
</organism>
<dbReference type="Proteomes" id="UP001165060">
    <property type="component" value="Unassembled WGS sequence"/>
</dbReference>
<feature type="region of interest" description="Disordered" evidence="2">
    <location>
        <begin position="321"/>
        <end position="340"/>
    </location>
</feature>
<evidence type="ECO:0000313" key="4">
    <source>
        <dbReference type="EMBL" id="GMI37918.1"/>
    </source>
</evidence>
<dbReference type="PANTHER" id="PTHR13037">
    <property type="entry name" value="FORMIN"/>
    <property type="match status" value="1"/>
</dbReference>
<proteinExistence type="predicted"/>
<name>A0ABQ6N222_9STRA</name>
<protein>
    <recommendedName>
        <fullName evidence="3">Protein kinase domain-containing protein</fullName>
    </recommendedName>
</protein>
<feature type="compositionally biased region" description="Pro residues" evidence="2">
    <location>
        <begin position="321"/>
        <end position="332"/>
    </location>
</feature>
<sequence>MKGPCPVPHSIVDGTVVLPSCVHAESDHGRVFFDILDQSSLPPSLPAAAGHPTLASLCSPLLPPSPDPTSLSSCLSTMYDMVTSHPFPASSSNCRAADLRRASAPSPPPPSPSPLPHSTLQSVPIYPSSETHTCLFENLYYYNRVFYYVSPAPPPLSCSSSSQPDTPSALPPTHISPPAFLLLTRSSAPVSHPSPFVVLDRHQPASHGHLLLDSVFPVFWALSLLAPLLPPSAHPTLLLMDVSNGADATLEHPMAAGPHPHDALFKAVSPSAAPLYQDDLEFTLCPTPHPCRFSTVVSGFSEMNLLNPVLSLSQISASPTLYPPPPSPPALNPPSSTSPAALSQYSRTLAAFRDSTVGSFLPLSSPSQSASQSPPHVITIIQRGVSRKITNLPSLLSSLSPAPSAPPPSVVVLEDLPLSSQIDVIRSSSAIIAVEGGALDLFVYARPHTVVIVIGRDPNQPQPEGGLLHPNQTESNVPFWHEVQFSMWSRPPPEGLGLHVFPVPCGPNGYELDVVQIKRVLERGLAKIDEEKFVRSFAGNVTDPTSIMSAAFSYCLSHQPCSSSDSDSLASRILSRPPPAPPPPSIITDHPDPSILPGGHASPSDIPYLIHAPLPYQSSASYHLTSAPPICSHPPSRLHQARVLMEPVVSCFAFRGHHVGLLLPPVPLTELAESVADNALQTARACAASTTVLGSDASPPAPITYLVSVASADRLDELLKSSPPLSPTAFVVMFEDTPLTPELEEIPQLDSILAAAQGLVSASLVFGHYCGQLQHPPQTVLLIAPPDPLPQPAATLPDFATKAELVSHLTTLGCSTAHDSAATDTHLLLDPLENTQYKVTKDDLALRDCSMLKALESTGVVPRVVDMAMYRGFSVCATERLPNVQTWESASSAARAAAAPNLIRAVAHLKRRGVEHRDLHAENVLLDENGMVFLVDFTWAMFTNNEDSAAWDVTRSFPDGLIVYSNWANLASPTDLHALGELLKGLETGELLEEMRPEAALVGARSHRPTAYYAGRLEALADELQLDRAQPSFPIVEHDLKCDPAHTHLAATHNVHVIALWSVARDLWDELLEHIETAVEQVLAITEVSPAASCERMHRLYGHQTNVDANIIEGKCGFVDGRGGHLAVVVRFARDADASVVRLKNELRRHAVGARVSESMPPDCVHASVDACEAQRDIPLMTGSTVREILRGETRTGRPGWAGEWVEGGGWKSTGEMLTPLGSVVKYVVYRPYVEGEEGGDVDLLVEAGGRRATLLAIGGGGEGGTAEPWSDAHWSTHVRGVAGGRLVEIREALGGEGFGDGVCEQWRLDILERRVCEEGGRVGGEVVCRPGEEDQKRILLHRALLRDGGVMDERYKNLVEGGGELEELAREHQAAAADHAVAAADVAVSLEPASARMSSKPSLITRNGLKFLIIDAPRQSNLHLYIKECKKHNVTDVVRVCDPTYG</sequence>
<feature type="region of interest" description="Disordered" evidence="2">
    <location>
        <begin position="567"/>
        <end position="598"/>
    </location>
</feature>
<accession>A0ABQ6N222</accession>
<dbReference type="InterPro" id="IPR000719">
    <property type="entry name" value="Prot_kinase_dom"/>
</dbReference>
<dbReference type="PANTHER" id="PTHR13037:SF24">
    <property type="entry name" value="POLYCOMB PROTEIN PCL-RELATED"/>
    <property type="match status" value="1"/>
</dbReference>
<feature type="domain" description="Protein kinase" evidence="3">
    <location>
        <begin position="840"/>
        <end position="989"/>
    </location>
</feature>
<evidence type="ECO:0000256" key="1">
    <source>
        <dbReference type="ARBA" id="ARBA00022581"/>
    </source>
</evidence>
<dbReference type="Gene3D" id="1.10.510.10">
    <property type="entry name" value="Transferase(Phosphotransferase) domain 1"/>
    <property type="match status" value="1"/>
</dbReference>
<dbReference type="Gene3D" id="3.90.190.10">
    <property type="entry name" value="Protein tyrosine phosphatase superfamily"/>
    <property type="match status" value="1"/>
</dbReference>
<dbReference type="InterPro" id="IPR011009">
    <property type="entry name" value="Kinase-like_dom_sf"/>
</dbReference>
<dbReference type="Pfam" id="PF00069">
    <property type="entry name" value="Pkinase"/>
    <property type="match status" value="1"/>
</dbReference>
<comment type="caution">
    <text evidence="4">The sequence shown here is derived from an EMBL/GenBank/DDBJ whole genome shotgun (WGS) entry which is preliminary data.</text>
</comment>
<keyword evidence="5" id="KW-1185">Reference proteome</keyword>
<feature type="non-terminal residue" evidence="4">
    <location>
        <position position="1447"/>
    </location>
</feature>
<gene>
    <name evidence="4" type="ORF">TeGR_g13584</name>
</gene>
<feature type="compositionally biased region" description="Pro residues" evidence="2">
    <location>
        <begin position="576"/>
        <end position="585"/>
    </location>
</feature>